<dbReference type="PROSITE" id="PS50109">
    <property type="entry name" value="HIS_KIN"/>
    <property type="match status" value="1"/>
</dbReference>
<dbReference type="InterPro" id="IPR003961">
    <property type="entry name" value="FN3_dom"/>
</dbReference>
<dbReference type="Pfam" id="PF02518">
    <property type="entry name" value="HATPase_c"/>
    <property type="match status" value="1"/>
</dbReference>
<feature type="domain" description="Histidine kinase" evidence="4">
    <location>
        <begin position="845"/>
        <end position="1033"/>
    </location>
</feature>
<sequence>MKLTPFFALIIWLLAFGSPDVSGAPKDPLNQSLRIDHIGVDEGLTQGSVYHILNDSRGFLWLGTQDGLNRYDGAHFRHFRPDRMDPKAIVGINISGIVEDRNGNLWVGTEYGLNYYDRATDRFTCIYSYSKSKKLLKSKTIPFYANGQEVLYYSETEGLVSLTIKTRQKLVLDPTIRPTHEYDQLNSTVRTPLGDVWLHAPTGLIRYNLYERRAHYYFSSHPTNEAGPSMGVFSFHCDSAGVVWLGTAAGLIRFEPQTGRYQTFVPDKGQNLTSIYTIAEDHDGRLWLGTQRGGIWLFDKSDKRLSQVGGLASSNWQLTDYEICKIYIDRQGIIWANTDPGGLARIVPGSMFFGGMAVSQTKPHETKDPSTLSHFVVRGFLETSSTEMWIATERSLDVLDRTQNRIVRRYLTQAKYSDLPTRTLIKCLYKDPLGRIWVGANGGVLTFDKARSTFSKIPLPGSANSKVVENYVRRLLALDDNAILAATEDGLFLLDVRQRKFRLLPTLAHKNIFSLAKDRAGRYWVGTYSDGFYCYERAPIGNDLRPQRIVRGLDGYTILYFYEDPVRPIIWMATDKGLAALNTQTGRIRIYDHRQGLANPFVYGILPDHQNRLWISSNRGISFFNPTTGTFKNFDLTDGLQGYEFNGNAYYRTQDGELFFGGVNGFNRFYPEQFRTSSYMPSVHIHKMTVNEMPYQSDGYIGETSRLELPYNQNTVALEFTALDYYSNGRNQYQYQLVGYDDQWVNSGNATYVRYANLPPGTYVFRVKAANKDGQWSPKIRRLTVIIRPPFWQRAWFLGLLAVLVVAAAFYWLRRRENRIHRQHQRNTRLAVELQEQIKKNLARDLHDEIGTQLATLKLYVSRLTDPPGQPARSTSLSELARELISDIIGNIRNLLRELSPRTLEQYGYAAAVEELLSRIDRTTLETHFWADELPSRLEAETELMLYRITQELLNNTLKHANARQVSIRLVFEQPLVKLYYSDDGQGFELKEARRGLGIGNIESRVALINGDIDWQSTPGEGTRVLVTLPFRPSNRFLSLNRLERSFRKVTTLF</sequence>
<dbReference type="PANTHER" id="PTHR43547:SF2">
    <property type="entry name" value="HYBRID SIGNAL TRANSDUCTION HISTIDINE KINASE C"/>
    <property type="match status" value="1"/>
</dbReference>
<keyword evidence="5" id="KW-0418">Kinase</keyword>
<dbReference type="InterPro" id="IPR011110">
    <property type="entry name" value="Reg_prop"/>
</dbReference>
<dbReference type="GO" id="GO:0016020">
    <property type="term" value="C:membrane"/>
    <property type="evidence" value="ECO:0007669"/>
    <property type="project" value="InterPro"/>
</dbReference>
<dbReference type="Gene3D" id="1.20.5.1930">
    <property type="match status" value="1"/>
</dbReference>
<dbReference type="Pfam" id="PF07495">
    <property type="entry name" value="Y_Y_Y"/>
    <property type="match status" value="1"/>
</dbReference>
<dbReference type="FunFam" id="2.60.40.10:FF:000791">
    <property type="entry name" value="Two-component system sensor histidine kinase/response regulator"/>
    <property type="match status" value="1"/>
</dbReference>
<comment type="caution">
    <text evidence="5">The sequence shown here is derived from an EMBL/GenBank/DDBJ whole genome shotgun (WGS) entry which is preliminary data.</text>
</comment>
<dbReference type="SUPFAM" id="SSF49265">
    <property type="entry name" value="Fibronectin type III"/>
    <property type="match status" value="1"/>
</dbReference>
<feature type="signal peptide" evidence="3">
    <location>
        <begin position="1"/>
        <end position="23"/>
    </location>
</feature>
<keyword evidence="6" id="KW-1185">Reference proteome</keyword>
<dbReference type="OrthoDB" id="9778366at2"/>
<accession>A0A327X9E9</accession>
<feature type="chain" id="PRO_5016424283" evidence="3">
    <location>
        <begin position="24"/>
        <end position="1054"/>
    </location>
</feature>
<dbReference type="Proteomes" id="UP000248790">
    <property type="component" value="Unassembled WGS sequence"/>
</dbReference>
<reference evidence="5 6" key="1">
    <citation type="submission" date="2018-06" db="EMBL/GenBank/DDBJ databases">
        <title>Genomic Encyclopedia of Archaeal and Bacterial Type Strains, Phase II (KMG-II): from individual species to whole genera.</title>
        <authorList>
            <person name="Goeker M."/>
        </authorList>
    </citation>
    <scope>NUCLEOTIDE SEQUENCE [LARGE SCALE GENOMIC DNA]</scope>
    <source>
        <strain evidence="5 6">DSM 21851</strain>
    </source>
</reference>
<organism evidence="5 6">
    <name type="scientific">Larkinella arboricola</name>
    <dbReference type="NCBI Taxonomy" id="643671"/>
    <lineage>
        <taxon>Bacteria</taxon>
        <taxon>Pseudomonadati</taxon>
        <taxon>Bacteroidota</taxon>
        <taxon>Cytophagia</taxon>
        <taxon>Cytophagales</taxon>
        <taxon>Spirosomataceae</taxon>
        <taxon>Larkinella</taxon>
    </lineage>
</organism>
<evidence type="ECO:0000256" key="3">
    <source>
        <dbReference type="SAM" id="SignalP"/>
    </source>
</evidence>
<dbReference type="CDD" id="cd16917">
    <property type="entry name" value="HATPase_UhpB-NarQ-NarX-like"/>
    <property type="match status" value="1"/>
</dbReference>
<dbReference type="Gene3D" id="3.30.565.10">
    <property type="entry name" value="Histidine kinase-like ATPase, C-terminal domain"/>
    <property type="match status" value="1"/>
</dbReference>
<keyword evidence="2" id="KW-1133">Transmembrane helix</keyword>
<dbReference type="InterPro" id="IPR005467">
    <property type="entry name" value="His_kinase_dom"/>
</dbReference>
<dbReference type="GO" id="GO:0046983">
    <property type="term" value="F:protein dimerization activity"/>
    <property type="evidence" value="ECO:0007669"/>
    <property type="project" value="InterPro"/>
</dbReference>
<evidence type="ECO:0000313" key="6">
    <source>
        <dbReference type="Proteomes" id="UP000248790"/>
    </source>
</evidence>
<dbReference type="InterPro" id="IPR011047">
    <property type="entry name" value="Quinoprotein_ADH-like_sf"/>
</dbReference>
<dbReference type="Gene3D" id="2.60.40.10">
    <property type="entry name" value="Immunoglobulins"/>
    <property type="match status" value="1"/>
</dbReference>
<dbReference type="SUPFAM" id="SSF50998">
    <property type="entry name" value="Quinoprotein alcohol dehydrogenase-like"/>
    <property type="match status" value="1"/>
</dbReference>
<dbReference type="CDD" id="cd00063">
    <property type="entry name" value="FN3"/>
    <property type="match status" value="1"/>
</dbReference>
<dbReference type="PANTHER" id="PTHR43547">
    <property type="entry name" value="TWO-COMPONENT HISTIDINE KINASE"/>
    <property type="match status" value="1"/>
</dbReference>
<evidence type="ECO:0000256" key="2">
    <source>
        <dbReference type="SAM" id="Phobius"/>
    </source>
</evidence>
<keyword evidence="1" id="KW-0597">Phosphoprotein</keyword>
<dbReference type="InterPro" id="IPR036116">
    <property type="entry name" value="FN3_sf"/>
</dbReference>
<dbReference type="Pfam" id="PF07730">
    <property type="entry name" value="HisKA_3"/>
    <property type="match status" value="1"/>
</dbReference>
<dbReference type="InterPro" id="IPR015943">
    <property type="entry name" value="WD40/YVTN_repeat-like_dom_sf"/>
</dbReference>
<gene>
    <name evidence="5" type="ORF">LX87_00834</name>
</gene>
<dbReference type="EMBL" id="QLMC01000001">
    <property type="protein sequence ID" value="RAK02714.1"/>
    <property type="molecule type" value="Genomic_DNA"/>
</dbReference>
<dbReference type="Gene3D" id="2.130.10.10">
    <property type="entry name" value="YVTN repeat-like/Quinoprotein amine dehydrogenase"/>
    <property type="match status" value="2"/>
</dbReference>
<dbReference type="InterPro" id="IPR011712">
    <property type="entry name" value="Sig_transdc_His_kin_sub3_dim/P"/>
</dbReference>
<proteinExistence type="predicted"/>
<dbReference type="InterPro" id="IPR013783">
    <property type="entry name" value="Ig-like_fold"/>
</dbReference>
<dbReference type="Pfam" id="PF07494">
    <property type="entry name" value="Reg_prop"/>
    <property type="match status" value="5"/>
</dbReference>
<keyword evidence="3" id="KW-0732">Signal</keyword>
<protein>
    <submittedName>
        <fullName evidence="5">Signal transduction histidine kinase</fullName>
    </submittedName>
</protein>
<keyword evidence="2" id="KW-0472">Membrane</keyword>
<dbReference type="RefSeq" id="WP_111626888.1">
    <property type="nucleotide sequence ID" value="NZ_QLMC01000001.1"/>
</dbReference>
<dbReference type="InterPro" id="IPR003594">
    <property type="entry name" value="HATPase_dom"/>
</dbReference>
<dbReference type="GO" id="GO:0000155">
    <property type="term" value="F:phosphorelay sensor kinase activity"/>
    <property type="evidence" value="ECO:0007669"/>
    <property type="project" value="InterPro"/>
</dbReference>
<name>A0A327X9E9_LARAB</name>
<evidence type="ECO:0000259" key="4">
    <source>
        <dbReference type="PROSITE" id="PS50109"/>
    </source>
</evidence>
<dbReference type="InterPro" id="IPR036890">
    <property type="entry name" value="HATPase_C_sf"/>
</dbReference>
<dbReference type="AlphaFoldDB" id="A0A327X9E9"/>
<evidence type="ECO:0000313" key="5">
    <source>
        <dbReference type="EMBL" id="RAK02714.1"/>
    </source>
</evidence>
<feature type="transmembrane region" description="Helical" evidence="2">
    <location>
        <begin position="795"/>
        <end position="813"/>
    </location>
</feature>
<keyword evidence="5" id="KW-0808">Transferase</keyword>
<dbReference type="SMART" id="SM00387">
    <property type="entry name" value="HATPase_c"/>
    <property type="match status" value="1"/>
</dbReference>
<dbReference type="InterPro" id="IPR011123">
    <property type="entry name" value="Y_Y_Y"/>
</dbReference>
<dbReference type="SUPFAM" id="SSF55874">
    <property type="entry name" value="ATPase domain of HSP90 chaperone/DNA topoisomerase II/histidine kinase"/>
    <property type="match status" value="1"/>
</dbReference>
<evidence type="ECO:0000256" key="1">
    <source>
        <dbReference type="ARBA" id="ARBA00022553"/>
    </source>
</evidence>
<keyword evidence="2" id="KW-0812">Transmembrane</keyword>